<proteinExistence type="predicted"/>
<evidence type="ECO:0000313" key="3">
    <source>
        <dbReference type="Proteomes" id="UP001412067"/>
    </source>
</evidence>
<evidence type="ECO:0000313" key="2">
    <source>
        <dbReference type="EMBL" id="KAK8965303.1"/>
    </source>
</evidence>
<protein>
    <submittedName>
        <fullName evidence="2">Uncharacterized protein</fullName>
    </submittedName>
</protein>
<dbReference type="Proteomes" id="UP001412067">
    <property type="component" value="Unassembled WGS sequence"/>
</dbReference>
<gene>
    <name evidence="2" type="ORF">KSP40_PGU022081</name>
</gene>
<accession>A0ABR2MQU5</accession>
<name>A0ABR2MQU5_9ASPA</name>
<organism evidence="2 3">
    <name type="scientific">Platanthera guangdongensis</name>
    <dbReference type="NCBI Taxonomy" id="2320717"/>
    <lineage>
        <taxon>Eukaryota</taxon>
        <taxon>Viridiplantae</taxon>
        <taxon>Streptophyta</taxon>
        <taxon>Embryophyta</taxon>
        <taxon>Tracheophyta</taxon>
        <taxon>Spermatophyta</taxon>
        <taxon>Magnoliopsida</taxon>
        <taxon>Liliopsida</taxon>
        <taxon>Asparagales</taxon>
        <taxon>Orchidaceae</taxon>
        <taxon>Orchidoideae</taxon>
        <taxon>Orchideae</taxon>
        <taxon>Orchidinae</taxon>
        <taxon>Platanthera</taxon>
    </lineage>
</organism>
<sequence>MPGAMLQRGDHLLQPEHLQGVQPEDLPETPVPVRSHLYSDKQASAARFLSVTVVLFGRRSREKLKGSAGPSSRGFFFSSAMAVLVRLPICCCHTRPDS</sequence>
<comment type="caution">
    <text evidence="2">The sequence shown here is derived from an EMBL/GenBank/DDBJ whole genome shotgun (WGS) entry which is preliminary data.</text>
</comment>
<keyword evidence="3" id="KW-1185">Reference proteome</keyword>
<feature type="region of interest" description="Disordered" evidence="1">
    <location>
        <begin position="1"/>
        <end position="32"/>
    </location>
</feature>
<reference evidence="2 3" key="1">
    <citation type="journal article" date="2022" name="Nat. Plants">
        <title>Genomes of leafy and leafless Platanthera orchids illuminate the evolution of mycoheterotrophy.</title>
        <authorList>
            <person name="Li M.H."/>
            <person name="Liu K.W."/>
            <person name="Li Z."/>
            <person name="Lu H.C."/>
            <person name="Ye Q.L."/>
            <person name="Zhang D."/>
            <person name="Wang J.Y."/>
            <person name="Li Y.F."/>
            <person name="Zhong Z.M."/>
            <person name="Liu X."/>
            <person name="Yu X."/>
            <person name="Liu D.K."/>
            <person name="Tu X.D."/>
            <person name="Liu B."/>
            <person name="Hao Y."/>
            <person name="Liao X.Y."/>
            <person name="Jiang Y.T."/>
            <person name="Sun W.H."/>
            <person name="Chen J."/>
            <person name="Chen Y.Q."/>
            <person name="Ai Y."/>
            <person name="Zhai J.W."/>
            <person name="Wu S.S."/>
            <person name="Zhou Z."/>
            <person name="Hsiao Y.Y."/>
            <person name="Wu W.L."/>
            <person name="Chen Y.Y."/>
            <person name="Lin Y.F."/>
            <person name="Hsu J.L."/>
            <person name="Li C.Y."/>
            <person name="Wang Z.W."/>
            <person name="Zhao X."/>
            <person name="Zhong W.Y."/>
            <person name="Ma X.K."/>
            <person name="Ma L."/>
            <person name="Huang J."/>
            <person name="Chen G.Z."/>
            <person name="Huang M.Z."/>
            <person name="Huang L."/>
            <person name="Peng D.H."/>
            <person name="Luo Y.B."/>
            <person name="Zou S.Q."/>
            <person name="Chen S.P."/>
            <person name="Lan S."/>
            <person name="Tsai W.C."/>
            <person name="Van de Peer Y."/>
            <person name="Liu Z.J."/>
        </authorList>
    </citation>
    <scope>NUCLEOTIDE SEQUENCE [LARGE SCALE GENOMIC DNA]</scope>
    <source>
        <strain evidence="2">Lor288</strain>
    </source>
</reference>
<evidence type="ECO:0000256" key="1">
    <source>
        <dbReference type="SAM" id="MobiDB-lite"/>
    </source>
</evidence>
<dbReference type="EMBL" id="JBBWWR010000006">
    <property type="protein sequence ID" value="KAK8965303.1"/>
    <property type="molecule type" value="Genomic_DNA"/>
</dbReference>